<dbReference type="Gene3D" id="3.10.450.50">
    <property type="match status" value="1"/>
</dbReference>
<gene>
    <name evidence="2" type="ORF">FD02_GL001648</name>
</gene>
<accession>A0A0R1K0W6</accession>
<evidence type="ECO:0000313" key="3">
    <source>
        <dbReference type="Proteomes" id="UP000051804"/>
    </source>
</evidence>
<dbReference type="RefSeq" id="WP_054723356.1">
    <property type="nucleotide sequence ID" value="NZ_AZDJ01000003.1"/>
</dbReference>
<dbReference type="SUPFAM" id="SSF54427">
    <property type="entry name" value="NTF2-like"/>
    <property type="match status" value="1"/>
</dbReference>
<reference evidence="2 3" key="1">
    <citation type="journal article" date="2015" name="Genome Announc.">
        <title>Expanding the biotechnology potential of lactobacilli through comparative genomics of 213 strains and associated genera.</title>
        <authorList>
            <person name="Sun Z."/>
            <person name="Harris H.M."/>
            <person name="McCann A."/>
            <person name="Guo C."/>
            <person name="Argimon S."/>
            <person name="Zhang W."/>
            <person name="Yang X."/>
            <person name="Jeffery I.B."/>
            <person name="Cooney J.C."/>
            <person name="Kagawa T.F."/>
            <person name="Liu W."/>
            <person name="Song Y."/>
            <person name="Salvetti E."/>
            <person name="Wrobel A."/>
            <person name="Rasinkangas P."/>
            <person name="Parkhill J."/>
            <person name="Rea M.C."/>
            <person name="O'Sullivan O."/>
            <person name="Ritari J."/>
            <person name="Douillard F.P."/>
            <person name="Paul Ross R."/>
            <person name="Yang R."/>
            <person name="Briner A.E."/>
            <person name="Felis G.E."/>
            <person name="de Vos W.M."/>
            <person name="Barrangou R."/>
            <person name="Klaenhammer T.R."/>
            <person name="Caufield P.W."/>
            <person name="Cui Y."/>
            <person name="Zhang H."/>
            <person name="O'Toole P.W."/>
        </authorList>
    </citation>
    <scope>NUCLEOTIDE SEQUENCE [LARGE SCALE GENOMIC DNA]</scope>
    <source>
        <strain evidence="2 3">JCM 17158</strain>
    </source>
</reference>
<comment type="caution">
    <text evidence="2">The sequence shown here is derived from an EMBL/GenBank/DDBJ whole genome shotgun (WGS) entry which is preliminary data.</text>
</comment>
<proteinExistence type="predicted"/>
<protein>
    <recommendedName>
        <fullName evidence="1">SnoaL-like domain-containing protein</fullName>
    </recommendedName>
</protein>
<name>A0A0R1K0W6_9LACO</name>
<sequence>MSAIEAISQLVLWERQARSRGLNEELAACYWPDGTVTTSWSSGNARDTFIGQRPVDYAPALPLVGRYAAPVVHVSGDRGYAELPSTTKHWVDLDGNVAIVESFMRLIYRVERRAGEWKISDMTAIDEADTVAPEIPGTDLHIDAALAKQQRIAYRWLAYTRIKAGGEIGSDGIGTDRPETVAPVYAKAEAWLNHK</sequence>
<keyword evidence="3" id="KW-1185">Reference proteome</keyword>
<dbReference type="OrthoDB" id="2280632at2"/>
<dbReference type="AlphaFoldDB" id="A0A0R1K0W6"/>
<feature type="domain" description="SnoaL-like" evidence="1">
    <location>
        <begin position="3"/>
        <end position="123"/>
    </location>
</feature>
<evidence type="ECO:0000259" key="1">
    <source>
        <dbReference type="Pfam" id="PF13577"/>
    </source>
</evidence>
<dbReference type="Proteomes" id="UP000051804">
    <property type="component" value="Unassembled WGS sequence"/>
</dbReference>
<dbReference type="EMBL" id="AZDJ01000003">
    <property type="protein sequence ID" value="KRK73818.1"/>
    <property type="molecule type" value="Genomic_DNA"/>
</dbReference>
<organism evidence="2 3">
    <name type="scientific">Lacticaseibacillus nasuensis JCM 17158</name>
    <dbReference type="NCBI Taxonomy" id="1291734"/>
    <lineage>
        <taxon>Bacteria</taxon>
        <taxon>Bacillati</taxon>
        <taxon>Bacillota</taxon>
        <taxon>Bacilli</taxon>
        <taxon>Lactobacillales</taxon>
        <taxon>Lactobacillaceae</taxon>
        <taxon>Lacticaseibacillus</taxon>
    </lineage>
</organism>
<dbReference type="Pfam" id="PF13577">
    <property type="entry name" value="SnoaL_4"/>
    <property type="match status" value="1"/>
</dbReference>
<dbReference type="InterPro" id="IPR037401">
    <property type="entry name" value="SnoaL-like"/>
</dbReference>
<evidence type="ECO:0000313" key="2">
    <source>
        <dbReference type="EMBL" id="KRK73818.1"/>
    </source>
</evidence>
<dbReference type="InterPro" id="IPR032710">
    <property type="entry name" value="NTF2-like_dom_sf"/>
</dbReference>
<dbReference type="STRING" id="1291734.FD02_GL001648"/>
<dbReference type="PATRIC" id="fig|1291734.4.peg.1696"/>